<evidence type="ECO:0000259" key="19">
    <source>
        <dbReference type="PROSITE" id="PS50857"/>
    </source>
</evidence>
<dbReference type="InterPro" id="IPR036257">
    <property type="entry name" value="Cyt_c_oxidase_su2_TM_sf"/>
</dbReference>
<keyword evidence="5 17" id="KW-0679">Respiratory chain</keyword>
<geneLocation type="mitochondrion" evidence="21"/>
<dbReference type="PANTHER" id="PTHR22888:SF9">
    <property type="entry name" value="CYTOCHROME C OXIDASE SUBUNIT 2"/>
    <property type="match status" value="1"/>
</dbReference>
<keyword evidence="11 17" id="KW-0249">Electron transport</keyword>
<evidence type="ECO:0000313" key="21">
    <source>
        <dbReference type="EMBL" id="BAX30181.1"/>
    </source>
</evidence>
<proteinExistence type="inferred from homology"/>
<keyword evidence="6 17" id="KW-0812">Transmembrane</keyword>
<dbReference type="EMBL" id="AP017471">
    <property type="protein sequence ID" value="BAX30181.1"/>
    <property type="molecule type" value="Genomic_DNA"/>
</dbReference>
<evidence type="ECO:0000256" key="17">
    <source>
        <dbReference type="RuleBase" id="RU000457"/>
    </source>
</evidence>
<dbReference type="GO" id="GO:0005507">
    <property type="term" value="F:copper ion binding"/>
    <property type="evidence" value="ECO:0007669"/>
    <property type="project" value="InterPro"/>
</dbReference>
<comment type="subcellular location">
    <subcellularLocation>
        <location evidence="1 17">Mitochondrion inner membrane</location>
        <topology evidence="1 17">Multi-pass membrane protein</topology>
    </subcellularLocation>
</comment>
<dbReference type="NCBIfam" id="TIGR02866">
    <property type="entry name" value="CoxB"/>
    <property type="match status" value="1"/>
</dbReference>
<dbReference type="GO" id="GO:0005743">
    <property type="term" value="C:mitochondrial inner membrane"/>
    <property type="evidence" value="ECO:0007669"/>
    <property type="project" value="UniProtKB-SubCell"/>
</dbReference>
<keyword evidence="8 17" id="KW-0999">Mitochondrion inner membrane</keyword>
<feature type="domain" description="Cytochrome oxidase subunit II transmembrane region profile" evidence="20">
    <location>
        <begin position="1"/>
        <end position="91"/>
    </location>
</feature>
<evidence type="ECO:0000256" key="14">
    <source>
        <dbReference type="ARBA" id="ARBA00023128"/>
    </source>
</evidence>
<comment type="similarity">
    <text evidence="2 17">Belongs to the cytochrome c oxidase subunit 2 family.</text>
</comment>
<keyword evidence="10" id="KW-1278">Translocase</keyword>
<dbReference type="SUPFAM" id="SSF49503">
    <property type="entry name" value="Cupredoxins"/>
    <property type="match status" value="1"/>
</dbReference>
<evidence type="ECO:0000256" key="9">
    <source>
        <dbReference type="ARBA" id="ARBA00022842"/>
    </source>
</evidence>
<evidence type="ECO:0000256" key="13">
    <source>
        <dbReference type="ARBA" id="ARBA00023008"/>
    </source>
</evidence>
<comment type="cofactor">
    <cofactor evidence="17">
        <name>Cu cation</name>
        <dbReference type="ChEBI" id="CHEBI:23378"/>
    </cofactor>
    <text evidence="17">Binds a copper A center.</text>
</comment>
<keyword evidence="7 17" id="KW-0479">Metal-binding</keyword>
<dbReference type="GO" id="GO:0016491">
    <property type="term" value="F:oxidoreductase activity"/>
    <property type="evidence" value="ECO:0007669"/>
    <property type="project" value="InterPro"/>
</dbReference>
<sequence>MANHSQFNFQDAASPLMQEMVKFHDHTLTILFFISTLILYILLMTSLSKLTNKNILDSQEIEMVWTIIPAFILIMLALPSIQILYLMDETSSPHVTIKTIGHQWYWTYEFSDLPKELEIESYMVPSDNIQNGEFRLLEVDNRISVPMDSMIRMLMTSEDVIHSWTIPSMGIKVDTIPGRLNQVTFSSSLPGLFFGQCSEICGANHSFMPIAMEVVPLKTFESWIINLSL</sequence>
<dbReference type="PANTHER" id="PTHR22888">
    <property type="entry name" value="CYTOCHROME C OXIDASE, SUBUNIT II"/>
    <property type="match status" value="1"/>
</dbReference>
<evidence type="ECO:0000256" key="18">
    <source>
        <dbReference type="SAM" id="Phobius"/>
    </source>
</evidence>
<dbReference type="InterPro" id="IPR008972">
    <property type="entry name" value="Cupredoxin"/>
</dbReference>
<keyword evidence="15 17" id="KW-0472">Membrane</keyword>
<reference evidence="21" key="1">
    <citation type="journal article" date="2017" name="Mol. Phylogenet. Evol.">
        <title>Evolution of the RH gene family in vertebrates revealed by brown hagfish (Eptatretus atami) genome sequences.</title>
        <authorList>
            <person name="Suzuki A."/>
            <person name="Komata H."/>
            <person name="Iwashita S."/>
            <person name="Seto S."/>
            <person name="Ikeya H."/>
            <person name="Tabata M."/>
            <person name="Kitano T."/>
        </authorList>
    </citation>
    <scope>NUCLEOTIDE SEQUENCE</scope>
    <source>
        <strain evidence="21">KN1</strain>
    </source>
</reference>
<keyword evidence="14 17" id="KW-0496">Mitochondrion</keyword>
<comment type="catalytic activity">
    <reaction evidence="16">
        <text>4 Fe(II)-[cytochrome c] + O2 + 8 H(+)(in) = 4 Fe(III)-[cytochrome c] + 2 H2O + 4 H(+)(out)</text>
        <dbReference type="Rhea" id="RHEA:11436"/>
        <dbReference type="Rhea" id="RHEA-COMP:10350"/>
        <dbReference type="Rhea" id="RHEA-COMP:14399"/>
        <dbReference type="ChEBI" id="CHEBI:15377"/>
        <dbReference type="ChEBI" id="CHEBI:15378"/>
        <dbReference type="ChEBI" id="CHEBI:15379"/>
        <dbReference type="ChEBI" id="CHEBI:29033"/>
        <dbReference type="ChEBI" id="CHEBI:29034"/>
        <dbReference type="EC" id="7.1.1.9"/>
    </reaction>
    <physiologicalReaction direction="left-to-right" evidence="16">
        <dbReference type="Rhea" id="RHEA:11437"/>
    </physiologicalReaction>
</comment>
<dbReference type="InterPro" id="IPR001505">
    <property type="entry name" value="Copper_CuA"/>
</dbReference>
<dbReference type="PROSITE" id="PS50999">
    <property type="entry name" value="COX2_TM"/>
    <property type="match status" value="1"/>
</dbReference>
<comment type="function">
    <text evidence="17">Component of the cytochrome c oxidase, the last enzyme in the mitochondrial electron transport chain which drives oxidative phosphorylation. The respiratory chain contains 3 multisubunit complexes succinate dehydrogenase (complex II, CII), ubiquinol-cytochrome c oxidoreductase (cytochrome b-c1 complex, complex III, CIII) and cytochrome c oxidase (complex IV, CIV), that cooperate to transfer electrons derived from NADH and succinate to molecular oxygen, creating an electrochemical gradient over the inner membrane that drives transmembrane transport and the ATP synthase. Cytochrome c oxidase is the component of the respiratory chain that catalyzes the reduction of oxygen to water. Electrons originating from reduced cytochrome c in the intermembrane space (IMS) are transferred via the dinuclear copper A center (CU(A)) of subunit 2 and heme A of subunit 1 to the active site in subunit 1, a binuclear center (BNC) formed by heme A3 and copper B (CU(B)). The BNC reduces molecular oxygen to 2 water molecules using 4 electrons from cytochrome c in the IMS and 4 protons from the mitochondrial matrix.</text>
</comment>
<dbReference type="PRINTS" id="PR01166">
    <property type="entry name" value="CYCOXIDASEII"/>
</dbReference>
<evidence type="ECO:0000259" key="20">
    <source>
        <dbReference type="PROSITE" id="PS50999"/>
    </source>
</evidence>
<organism evidence="21">
    <name type="scientific">Eptatretus atami</name>
    <dbReference type="NCBI Taxonomy" id="50612"/>
    <lineage>
        <taxon>Eukaryota</taxon>
        <taxon>Metazoa</taxon>
        <taxon>Chordata</taxon>
        <taxon>Craniata</taxon>
        <taxon>Vertebrata</taxon>
        <taxon>Cyclostomata</taxon>
        <taxon>Myxini</taxon>
        <taxon>Myxiniformes</taxon>
        <taxon>Myxinidae</taxon>
        <taxon>Eptatretinae</taxon>
        <taxon>Eptatretus</taxon>
    </lineage>
</organism>
<dbReference type="Pfam" id="PF00116">
    <property type="entry name" value="COX2"/>
    <property type="match status" value="1"/>
</dbReference>
<feature type="transmembrane region" description="Helical" evidence="18">
    <location>
        <begin position="26"/>
        <end position="43"/>
    </location>
</feature>
<dbReference type="GO" id="GO:0042773">
    <property type="term" value="P:ATP synthesis coupled electron transport"/>
    <property type="evidence" value="ECO:0007669"/>
    <property type="project" value="TreeGrafter"/>
</dbReference>
<evidence type="ECO:0000256" key="10">
    <source>
        <dbReference type="ARBA" id="ARBA00022967"/>
    </source>
</evidence>
<evidence type="ECO:0000256" key="7">
    <source>
        <dbReference type="ARBA" id="ARBA00022723"/>
    </source>
</evidence>
<dbReference type="PROSITE" id="PS50857">
    <property type="entry name" value="COX2_CUA"/>
    <property type="match status" value="1"/>
</dbReference>
<dbReference type="Pfam" id="PF02790">
    <property type="entry name" value="COX2_TM"/>
    <property type="match status" value="1"/>
</dbReference>
<dbReference type="SUPFAM" id="SSF81464">
    <property type="entry name" value="Cytochrome c oxidase subunit II-like, transmembrane region"/>
    <property type="match status" value="1"/>
</dbReference>
<evidence type="ECO:0000256" key="6">
    <source>
        <dbReference type="ARBA" id="ARBA00022692"/>
    </source>
</evidence>
<evidence type="ECO:0000256" key="15">
    <source>
        <dbReference type="ARBA" id="ARBA00023136"/>
    </source>
</evidence>
<keyword evidence="4 17" id="KW-0813">Transport</keyword>
<dbReference type="InterPro" id="IPR045187">
    <property type="entry name" value="CcO_II"/>
</dbReference>
<dbReference type="Gene3D" id="1.10.287.90">
    <property type="match status" value="1"/>
</dbReference>
<dbReference type="FunFam" id="2.60.40.420:FF:000001">
    <property type="entry name" value="Cytochrome c oxidase subunit 2"/>
    <property type="match status" value="1"/>
</dbReference>
<evidence type="ECO:0000256" key="1">
    <source>
        <dbReference type="ARBA" id="ARBA00004448"/>
    </source>
</evidence>
<dbReference type="Gene3D" id="2.60.40.420">
    <property type="entry name" value="Cupredoxins - blue copper proteins"/>
    <property type="match status" value="1"/>
</dbReference>
<evidence type="ECO:0000256" key="16">
    <source>
        <dbReference type="ARBA" id="ARBA00049512"/>
    </source>
</evidence>
<dbReference type="CDD" id="cd13912">
    <property type="entry name" value="CcO_II_C"/>
    <property type="match status" value="1"/>
</dbReference>
<feature type="domain" description="Cytochrome oxidase subunit II copper A binding" evidence="19">
    <location>
        <begin position="92"/>
        <end position="226"/>
    </location>
</feature>
<keyword evidence="9" id="KW-0460">Magnesium</keyword>
<evidence type="ECO:0000256" key="4">
    <source>
        <dbReference type="ARBA" id="ARBA00022448"/>
    </source>
</evidence>
<evidence type="ECO:0000256" key="3">
    <source>
        <dbReference type="ARBA" id="ARBA00015946"/>
    </source>
</evidence>
<dbReference type="AlphaFoldDB" id="A0A2Z5RG48"/>
<evidence type="ECO:0000256" key="12">
    <source>
        <dbReference type="ARBA" id="ARBA00022989"/>
    </source>
</evidence>
<evidence type="ECO:0000256" key="11">
    <source>
        <dbReference type="ARBA" id="ARBA00022982"/>
    </source>
</evidence>
<keyword evidence="12 18" id="KW-1133">Transmembrane helix</keyword>
<dbReference type="PROSITE" id="PS00078">
    <property type="entry name" value="COX2"/>
    <property type="match status" value="1"/>
</dbReference>
<dbReference type="FunFam" id="1.10.287.90:FF:000001">
    <property type="entry name" value="Cytochrome c oxidase subunit 2"/>
    <property type="match status" value="1"/>
</dbReference>
<evidence type="ECO:0000256" key="5">
    <source>
        <dbReference type="ARBA" id="ARBA00022660"/>
    </source>
</evidence>
<keyword evidence="13 17" id="KW-0186">Copper</keyword>
<feature type="transmembrane region" description="Helical" evidence="18">
    <location>
        <begin position="64"/>
        <end position="87"/>
    </location>
</feature>
<dbReference type="GO" id="GO:0004129">
    <property type="term" value="F:cytochrome-c oxidase activity"/>
    <property type="evidence" value="ECO:0007669"/>
    <property type="project" value="UniProtKB-EC"/>
</dbReference>
<evidence type="ECO:0000256" key="2">
    <source>
        <dbReference type="ARBA" id="ARBA00007866"/>
    </source>
</evidence>
<protein>
    <recommendedName>
        <fullName evidence="3 17">Cytochrome c oxidase subunit 2</fullName>
    </recommendedName>
</protein>
<dbReference type="InterPro" id="IPR014222">
    <property type="entry name" value="Cyt_c_oxidase_su2"/>
</dbReference>
<name>A0A2Z5RG48_9VERT</name>
<gene>
    <name evidence="21" type="primary">COX2</name>
</gene>
<accession>A0A2Z5RG48</accession>
<dbReference type="InterPro" id="IPR011759">
    <property type="entry name" value="Cyt_c_oxidase_su2_TM_dom"/>
</dbReference>
<dbReference type="InterPro" id="IPR002429">
    <property type="entry name" value="CcO_II-like_C"/>
</dbReference>
<dbReference type="InterPro" id="IPR034210">
    <property type="entry name" value="CcO_II_C"/>
</dbReference>
<evidence type="ECO:0000256" key="8">
    <source>
        <dbReference type="ARBA" id="ARBA00022792"/>
    </source>
</evidence>